<evidence type="ECO:0000313" key="2">
    <source>
        <dbReference type="EMBL" id="QYD70153.1"/>
    </source>
</evidence>
<dbReference type="EMBL" id="CP080095">
    <property type="protein sequence ID" value="QYD70153.1"/>
    <property type="molecule type" value="Genomic_DNA"/>
</dbReference>
<dbReference type="RefSeq" id="WP_219799480.1">
    <property type="nucleotide sequence ID" value="NZ_CP080095.1"/>
</dbReference>
<protein>
    <recommendedName>
        <fullName evidence="1">Bacteriophage T7 tail fibre protein-like N-terminal domain-containing protein</fullName>
    </recommendedName>
</protein>
<reference evidence="2 3" key="1">
    <citation type="submission" date="2021-07" db="EMBL/GenBank/DDBJ databases">
        <title>Paraburkholderia edwinii protects Aspergillus sp. from phenazines by acting as a toxin sponge.</title>
        <authorList>
            <person name="Dahlstrom K.M."/>
            <person name="Newman D.K."/>
        </authorList>
    </citation>
    <scope>NUCLEOTIDE SEQUENCE [LARGE SCALE GENOMIC DNA]</scope>
    <source>
        <strain evidence="2 3">Pe01</strain>
    </source>
</reference>
<sequence length="475" mass="47997">MAANELGPWINSAGEGGVRNSMQEFPGAGTNGPFEFNFAGGYIDQSHVKAYRYDPISAQQFDQTLTFVGPNQVTTSDVIPEGQFVIVYRDTPKDKPLVDYSEGAVMDEANLDKSNDQAIFAAAEMVDRFDTINTSSTDAINRSVEALNKANTAIADSATAVSTANSANTTAGQANTKADTAVATANDAHGIATGIDGKAQQALDNSEEAVTTANEASDTANGIDGKAQTALDNSTAAVATANAASTKADTALTTANGFQTQINTANSNASSAVTTANAANATANAAMPKAGGTFTGAVAGTSMTVTSLTVNGQAAISGGLRISGRSYLASDPTLGLGFLNSASTAWNFYVNDSSGAGTFRGSLTCASVAANGSITAQGNLLATGVVYSGNGAAYLAANGDVVSGIYVGGSVWQALAQKSPTNVQIPHAVGVSEIGPLSNGTVDGGNPWVVQGGRSLGGSSTANAIWLRVVWLRTP</sequence>
<evidence type="ECO:0000259" key="1">
    <source>
        <dbReference type="Pfam" id="PF03906"/>
    </source>
</evidence>
<keyword evidence="3" id="KW-1185">Reference proteome</keyword>
<accession>A0ABX8UMB9</accession>
<feature type="domain" description="Bacteriophage T7 tail fibre protein-like N-terminal" evidence="1">
    <location>
        <begin position="25"/>
        <end position="128"/>
    </location>
</feature>
<organism evidence="2 3">
    <name type="scientific">Paraburkholderia edwinii</name>
    <dbReference type="NCBI Taxonomy" id="2861782"/>
    <lineage>
        <taxon>Bacteria</taxon>
        <taxon>Pseudomonadati</taxon>
        <taxon>Pseudomonadota</taxon>
        <taxon>Betaproteobacteria</taxon>
        <taxon>Burkholderiales</taxon>
        <taxon>Burkholderiaceae</taxon>
        <taxon>Paraburkholderia</taxon>
    </lineage>
</organism>
<dbReference type="InterPro" id="IPR005604">
    <property type="entry name" value="Phage_T7_tail_fibre-like_N"/>
</dbReference>
<name>A0ABX8UMB9_9BURK</name>
<dbReference type="Pfam" id="PF03906">
    <property type="entry name" value="Phage_T7_tail"/>
    <property type="match status" value="1"/>
</dbReference>
<gene>
    <name evidence="2" type="ORF">KZJ38_07555</name>
</gene>
<proteinExistence type="predicted"/>
<dbReference type="Proteomes" id="UP000826462">
    <property type="component" value="Chromosome 1"/>
</dbReference>
<evidence type="ECO:0000313" key="3">
    <source>
        <dbReference type="Proteomes" id="UP000826462"/>
    </source>
</evidence>